<name>A0AB39BTA4_9BACI</name>
<evidence type="ECO:0000313" key="1">
    <source>
        <dbReference type="EMBL" id="XDI36929.1"/>
    </source>
</evidence>
<gene>
    <name evidence="1" type="ORF">AB3N04_20025</name>
</gene>
<sequence>MSKFRSDRHSQCGCCKKKKRKNNNNNNNGCNGCFCRTYEDEINVLFDKLVVDGVILSVGENDPFIGPGESFNVKSIALLRINGDCCATFQVTSGPGMGSNPNDETYTFTTDCNKVSIFEEL</sequence>
<dbReference type="RefSeq" id="WP_368504308.1">
    <property type="nucleotide sequence ID" value="NZ_CP162551.1"/>
</dbReference>
<proteinExistence type="predicted"/>
<dbReference type="EMBL" id="CP162551">
    <property type="protein sequence ID" value="XDI36929.1"/>
    <property type="molecule type" value="Genomic_DNA"/>
</dbReference>
<protein>
    <submittedName>
        <fullName evidence="1">Uncharacterized protein</fullName>
    </submittedName>
</protein>
<dbReference type="AlphaFoldDB" id="A0AB39BTA4"/>
<organism evidence="1">
    <name type="scientific">Alkalihalophilus sp. As8PL</name>
    <dbReference type="NCBI Taxonomy" id="3237103"/>
    <lineage>
        <taxon>Bacteria</taxon>
        <taxon>Bacillati</taxon>
        <taxon>Bacillota</taxon>
        <taxon>Bacilli</taxon>
        <taxon>Bacillales</taxon>
        <taxon>Bacillaceae</taxon>
        <taxon>Alkalihalophilus</taxon>
    </lineage>
</organism>
<accession>A0AB39BTA4</accession>
<reference evidence="1" key="1">
    <citation type="submission" date="2024-07" db="EMBL/GenBank/DDBJ databases">
        <title>Identification and characteristics of an arsenic-resistant bacterial isolate, which belongs to a novel species.</title>
        <authorList>
            <person name="Juszczyk A."/>
            <person name="Kowalczyk A."/>
            <person name="Was K."/>
            <person name="Kosowicz W."/>
            <person name="Budzyn A."/>
            <person name="Latowski D."/>
        </authorList>
    </citation>
    <scope>NUCLEOTIDE SEQUENCE</scope>
    <source>
        <strain evidence="1">As8PL</strain>
    </source>
</reference>